<keyword evidence="2" id="KW-1185">Reference proteome</keyword>
<dbReference type="InterPro" id="IPR011989">
    <property type="entry name" value="ARM-like"/>
</dbReference>
<dbReference type="EMBL" id="SOCP01000003">
    <property type="protein sequence ID" value="TDV54889.1"/>
    <property type="molecule type" value="Genomic_DNA"/>
</dbReference>
<dbReference type="OrthoDB" id="3657566at2"/>
<dbReference type="Gene3D" id="1.25.10.10">
    <property type="entry name" value="Leucine-rich Repeat Variant"/>
    <property type="match status" value="1"/>
</dbReference>
<dbReference type="InterPro" id="IPR016024">
    <property type="entry name" value="ARM-type_fold"/>
</dbReference>
<protein>
    <recommendedName>
        <fullName evidence="3">HEAT repeat protein</fullName>
    </recommendedName>
</protein>
<reference evidence="1 2" key="1">
    <citation type="submission" date="2019-03" db="EMBL/GenBank/DDBJ databases">
        <title>Genomic Encyclopedia of Archaeal and Bacterial Type Strains, Phase II (KMG-II): from individual species to whole genera.</title>
        <authorList>
            <person name="Goeker M."/>
        </authorList>
    </citation>
    <scope>NUCLEOTIDE SEQUENCE [LARGE SCALE GENOMIC DNA]</scope>
    <source>
        <strain evidence="1 2">DSM 45499</strain>
    </source>
</reference>
<sequence>MVWHDGPDFTRLSRLAAAQPAEVAGMLAAGLEAQDPLAAQSIVALAEEGMTPEGAETLLRAAAVDATEAFLVRVAQALHIVTGDESWAGPVASVLASDAFWGVRIDAAAALGQFAPTPALVEALGRGVVDDEYLVRYHSANTLLHYAGRAKKDISEYPALFDKITSDGAATAGEAAATLTAEALKRIS</sequence>
<dbReference type="RefSeq" id="WP_133902024.1">
    <property type="nucleotide sequence ID" value="NZ_SOCP01000003.1"/>
</dbReference>
<organism evidence="1 2">
    <name type="scientific">Actinophytocola oryzae</name>
    <dbReference type="NCBI Taxonomy" id="502181"/>
    <lineage>
        <taxon>Bacteria</taxon>
        <taxon>Bacillati</taxon>
        <taxon>Actinomycetota</taxon>
        <taxon>Actinomycetes</taxon>
        <taxon>Pseudonocardiales</taxon>
        <taxon>Pseudonocardiaceae</taxon>
    </lineage>
</organism>
<evidence type="ECO:0008006" key="3">
    <source>
        <dbReference type="Google" id="ProtNLM"/>
    </source>
</evidence>
<dbReference type="AlphaFoldDB" id="A0A4R7VZA3"/>
<comment type="caution">
    <text evidence="1">The sequence shown here is derived from an EMBL/GenBank/DDBJ whole genome shotgun (WGS) entry which is preliminary data.</text>
</comment>
<gene>
    <name evidence="1" type="ORF">CLV71_103130</name>
</gene>
<accession>A0A4R7VZA3</accession>
<evidence type="ECO:0000313" key="1">
    <source>
        <dbReference type="EMBL" id="TDV54889.1"/>
    </source>
</evidence>
<name>A0A4R7VZA3_9PSEU</name>
<proteinExistence type="predicted"/>
<dbReference type="Proteomes" id="UP000294927">
    <property type="component" value="Unassembled WGS sequence"/>
</dbReference>
<dbReference type="SUPFAM" id="SSF48371">
    <property type="entry name" value="ARM repeat"/>
    <property type="match status" value="1"/>
</dbReference>
<evidence type="ECO:0000313" key="2">
    <source>
        <dbReference type="Proteomes" id="UP000294927"/>
    </source>
</evidence>